<keyword evidence="9" id="KW-0472">Membrane</keyword>
<keyword evidence="12" id="KW-0449">Lipoprotein</keyword>
<keyword evidence="10" id="KW-1015">Disulfide bond</keyword>
<evidence type="ECO:0000256" key="5">
    <source>
        <dbReference type="ARBA" id="ARBA00022690"/>
    </source>
</evidence>
<evidence type="ECO:0000256" key="4">
    <source>
        <dbReference type="ARBA" id="ARBA00022687"/>
    </source>
</evidence>
<dbReference type="InterPro" id="IPR036058">
    <property type="entry name" value="Kazal_dom_sf"/>
</dbReference>
<evidence type="ECO:0000256" key="6">
    <source>
        <dbReference type="ARBA" id="ARBA00022729"/>
    </source>
</evidence>
<dbReference type="GO" id="GO:1903053">
    <property type="term" value="P:regulation of extracellular matrix organization"/>
    <property type="evidence" value="ECO:0007669"/>
    <property type="project" value="UniProtKB-ARBA"/>
</dbReference>
<dbReference type="InterPro" id="IPR039016">
    <property type="entry name" value="RECK"/>
</dbReference>
<evidence type="ECO:0000259" key="15">
    <source>
        <dbReference type="PROSITE" id="PS51465"/>
    </source>
</evidence>
<dbReference type="Pfam" id="PF23298">
    <property type="entry name" value="FZ_RECK"/>
    <property type="match status" value="1"/>
</dbReference>
<dbReference type="PANTHER" id="PTHR13487">
    <property type="entry name" value="SERINE PROTEASE INHIBITOR"/>
    <property type="match status" value="1"/>
</dbReference>
<evidence type="ECO:0000256" key="14">
    <source>
        <dbReference type="ARBA" id="ARBA00073829"/>
    </source>
</evidence>
<evidence type="ECO:0000313" key="16">
    <source>
        <dbReference type="EMBL" id="OWK59160.1"/>
    </source>
</evidence>
<dbReference type="InterPro" id="IPR002350">
    <property type="entry name" value="Kazal_dom"/>
</dbReference>
<dbReference type="GO" id="GO:0005886">
    <property type="term" value="C:plasma membrane"/>
    <property type="evidence" value="ECO:0007669"/>
    <property type="project" value="UniProtKB-SubCell"/>
</dbReference>
<dbReference type="SMART" id="SM00280">
    <property type="entry name" value="KAZAL"/>
    <property type="match status" value="2"/>
</dbReference>
<dbReference type="Proteomes" id="UP000197619">
    <property type="component" value="Unassembled WGS sequence"/>
</dbReference>
<proteinExistence type="inferred from homology"/>
<evidence type="ECO:0000256" key="13">
    <source>
        <dbReference type="ARBA" id="ARBA00061636"/>
    </source>
</evidence>
<dbReference type="SUPFAM" id="SSF100895">
    <property type="entry name" value="Kazal-type serine protease inhibitors"/>
    <property type="match status" value="2"/>
</dbReference>
<dbReference type="GO" id="GO:0001955">
    <property type="term" value="P:blood vessel maturation"/>
    <property type="evidence" value="ECO:0007669"/>
    <property type="project" value="TreeGrafter"/>
</dbReference>
<evidence type="ECO:0000256" key="8">
    <source>
        <dbReference type="ARBA" id="ARBA00022900"/>
    </source>
</evidence>
<dbReference type="PROSITE" id="PS51465">
    <property type="entry name" value="KAZAL_2"/>
    <property type="match status" value="2"/>
</dbReference>
<comment type="subcellular location">
    <subcellularLocation>
        <location evidence="1">Cell membrane</location>
        <topology evidence="1">Lipid-anchor</topology>
        <topology evidence="1">GPI-anchor</topology>
    </subcellularLocation>
</comment>
<evidence type="ECO:0000256" key="1">
    <source>
        <dbReference type="ARBA" id="ARBA00004609"/>
    </source>
</evidence>
<dbReference type="GO" id="GO:0098552">
    <property type="term" value="C:side of membrane"/>
    <property type="evidence" value="ECO:0007669"/>
    <property type="project" value="UniProtKB-KW"/>
</dbReference>
<dbReference type="GO" id="GO:0030198">
    <property type="term" value="P:extracellular matrix organization"/>
    <property type="evidence" value="ECO:0007669"/>
    <property type="project" value="TreeGrafter"/>
</dbReference>
<organism evidence="16 17">
    <name type="scientific">Lonchura striata</name>
    <name type="common">white-rumped munia</name>
    <dbReference type="NCBI Taxonomy" id="40157"/>
    <lineage>
        <taxon>Eukaryota</taxon>
        <taxon>Metazoa</taxon>
        <taxon>Chordata</taxon>
        <taxon>Craniata</taxon>
        <taxon>Vertebrata</taxon>
        <taxon>Euteleostomi</taxon>
        <taxon>Archelosauria</taxon>
        <taxon>Archosauria</taxon>
        <taxon>Dinosauria</taxon>
        <taxon>Saurischia</taxon>
        <taxon>Theropoda</taxon>
        <taxon>Coelurosauria</taxon>
        <taxon>Aves</taxon>
        <taxon>Neognathae</taxon>
        <taxon>Neoaves</taxon>
        <taxon>Telluraves</taxon>
        <taxon>Australaves</taxon>
        <taxon>Passeriformes</taxon>
        <taxon>Passeroidea</taxon>
        <taxon>Estrildidae</taxon>
        <taxon>Estrildinae</taxon>
        <taxon>Lonchura</taxon>
    </lineage>
</organism>
<protein>
    <recommendedName>
        <fullName evidence="14">Reversion-inducing cysteine-rich protein with Kazal motifs</fullName>
    </recommendedName>
</protein>
<keyword evidence="17" id="KW-1185">Reference proteome</keyword>
<comment type="similarity">
    <text evidence="13">Belongs to the RECK family.</text>
</comment>
<dbReference type="InterPro" id="IPR055110">
    <property type="entry name" value="RECK-like_N"/>
</dbReference>
<sequence length="696" mass="76781">MLGLVLFYIFINDGTEFTRSVFASDAKVKGEVARPGVLKKSDGWVGLGCCELAIAVECRQACKQNALFSCINRNERTHRFSVVCLFASPVGSVCCSYAGHHTNCREYCQAIFRTDSSPGPSQIKAVENYCASISPQLIHCVNNYTQSYPMRNPTDSLYCCDRAEDYACQAACKRILMSMKTELEIVDGLIEGCKTMPLPQDPLWQCFLESSRSVHPGVTVHPPPSTGLDGAKLHCCSKANSSTCRELCTKLYSTSWGNSQSWQEFDRFCEYNAVEVSMLTCLADVREPCQLGCRNLTYCTNFNNRSDCVEILKKCGDHNKFPEGHSAESICELLSPTDDLENCIPLDTYLTKIFPCIQAANWEKPPILLSDKVHLSKFHPQLVMLGVTRFVPVDTVDCWRTVWKCIVLTSRNHALLEDKGKVSNKTCLTEHSSEDERRKFTGLPCNCVDQFVPVCGQNGRTYPSACIARCVGLHDNQFEFGSCISKDPCNPNPCNKNQRSLEPVCGHNGETYGSVCAAYADRVAVDYQGHCQAVGVLSDHGFHSECAFVSCPQLSATACKPVLAPVVNVCRKVTNKKPITVLDILEKIRLHVSVPQCDVFGYLSIESEIVILIIPVDQNPKPLQIEACNKEAEKIESLINSDSPTLASHVPLSALIASQVQVSYSISSASAQVVPALHSLFLSLLFPLSSALRYCI</sequence>
<dbReference type="AlphaFoldDB" id="A0A218V0B4"/>
<keyword evidence="6" id="KW-0732">Signal</keyword>
<evidence type="ECO:0000256" key="12">
    <source>
        <dbReference type="ARBA" id="ARBA00023288"/>
    </source>
</evidence>
<keyword evidence="4" id="KW-0879">Wnt signaling pathway</keyword>
<dbReference type="FunFam" id="3.30.60.30:FF:000011">
    <property type="entry name" value="reversion-inducing cysteine-rich protein with Kazal motifs isoform X1"/>
    <property type="match status" value="1"/>
</dbReference>
<reference evidence="16 17" key="1">
    <citation type="submission" date="2017-05" db="EMBL/GenBank/DDBJ databases">
        <title>Genome of assembly of the Bengalese finch, Lonchura striata domestica.</title>
        <authorList>
            <person name="Colquitt B.M."/>
            <person name="Brainard M.S."/>
        </authorList>
    </citation>
    <scope>NUCLEOTIDE SEQUENCE [LARGE SCALE GENOMIC DNA]</scope>
    <source>
        <strain evidence="16">White83orange57</strain>
    </source>
</reference>
<keyword evidence="8" id="KW-0722">Serine protease inhibitor</keyword>
<keyword evidence="5" id="KW-0646">Protease inhibitor</keyword>
<feature type="domain" description="Kazal-like" evidence="15">
    <location>
        <begin position="439"/>
        <end position="485"/>
    </location>
</feature>
<feature type="domain" description="Kazal-like" evidence="15">
    <location>
        <begin position="486"/>
        <end position="533"/>
    </location>
</feature>
<keyword evidence="3" id="KW-0336">GPI-anchor</keyword>
<dbReference type="Pfam" id="PF23332">
    <property type="entry name" value="CC4_RECK"/>
    <property type="match status" value="2"/>
</dbReference>
<accession>A0A218V0B4</accession>
<dbReference type="EMBL" id="MUZQ01000083">
    <property type="protein sequence ID" value="OWK59160.1"/>
    <property type="molecule type" value="Genomic_DNA"/>
</dbReference>
<dbReference type="GO" id="GO:0008191">
    <property type="term" value="F:metalloendopeptidase inhibitor activity"/>
    <property type="evidence" value="ECO:0007669"/>
    <property type="project" value="InterPro"/>
</dbReference>
<dbReference type="PANTHER" id="PTHR13487:SF3">
    <property type="entry name" value="REVERSION-INDUCING CYSTEINE-RICH PROTEIN WITH KAZAL MOTIFS"/>
    <property type="match status" value="1"/>
</dbReference>
<keyword evidence="2" id="KW-1003">Cell membrane</keyword>
<dbReference type="Gene3D" id="3.30.60.30">
    <property type="match status" value="2"/>
</dbReference>
<dbReference type="Pfam" id="PF07648">
    <property type="entry name" value="Kazal_2"/>
    <property type="match status" value="2"/>
</dbReference>
<gene>
    <name evidence="16" type="primary">RECK</name>
    <name evidence="16" type="ORF">RLOC_00001117</name>
</gene>
<dbReference type="GO" id="GO:0002040">
    <property type="term" value="P:sprouting angiogenesis"/>
    <property type="evidence" value="ECO:0007669"/>
    <property type="project" value="TreeGrafter"/>
</dbReference>
<evidence type="ECO:0000256" key="11">
    <source>
        <dbReference type="ARBA" id="ARBA00023180"/>
    </source>
</evidence>
<evidence type="ECO:0000313" key="17">
    <source>
        <dbReference type="Proteomes" id="UP000197619"/>
    </source>
</evidence>
<dbReference type="InterPro" id="IPR056978">
    <property type="entry name" value="CC4_RECK"/>
</dbReference>
<dbReference type="GO" id="GO:0016055">
    <property type="term" value="P:Wnt signaling pathway"/>
    <property type="evidence" value="ECO:0007669"/>
    <property type="project" value="UniProtKB-KW"/>
</dbReference>
<dbReference type="Pfam" id="PF22961">
    <property type="entry name" value="RECK-like_N"/>
    <property type="match status" value="1"/>
</dbReference>
<evidence type="ECO:0000256" key="7">
    <source>
        <dbReference type="ARBA" id="ARBA00022737"/>
    </source>
</evidence>
<dbReference type="FunFam" id="3.30.60.30:FF:000021">
    <property type="entry name" value="reversion-inducing cysteine-rich protein with Kazal motifs isoform X1"/>
    <property type="match status" value="1"/>
</dbReference>
<evidence type="ECO:0000256" key="9">
    <source>
        <dbReference type="ARBA" id="ARBA00023136"/>
    </source>
</evidence>
<keyword evidence="11" id="KW-0325">Glycoprotein</keyword>
<evidence type="ECO:0000256" key="2">
    <source>
        <dbReference type="ARBA" id="ARBA00022475"/>
    </source>
</evidence>
<evidence type="ECO:0000256" key="10">
    <source>
        <dbReference type="ARBA" id="ARBA00023157"/>
    </source>
</evidence>
<evidence type="ECO:0000256" key="3">
    <source>
        <dbReference type="ARBA" id="ARBA00022622"/>
    </source>
</evidence>
<name>A0A218V0B4_9PASE</name>
<keyword evidence="7" id="KW-0677">Repeat</keyword>
<dbReference type="PROSITE" id="PS00282">
    <property type="entry name" value="KAZAL_1"/>
    <property type="match status" value="1"/>
</dbReference>
<comment type="caution">
    <text evidence="16">The sequence shown here is derived from an EMBL/GenBank/DDBJ whole genome shotgun (WGS) entry which is preliminary data.</text>
</comment>
<dbReference type="GO" id="GO:0004867">
    <property type="term" value="F:serine-type endopeptidase inhibitor activity"/>
    <property type="evidence" value="ECO:0007669"/>
    <property type="project" value="UniProtKB-KW"/>
</dbReference>
<dbReference type="InterPro" id="IPR056979">
    <property type="entry name" value="FZ_RECK"/>
</dbReference>